<reference evidence="2 3" key="1">
    <citation type="journal article" date="2019" name="Sci. Rep.">
        <title>Orb-weaving spider Araneus ventricosus genome elucidates the spidroin gene catalogue.</title>
        <authorList>
            <person name="Kono N."/>
            <person name="Nakamura H."/>
            <person name="Ohtoshi R."/>
            <person name="Moran D.A.P."/>
            <person name="Shinohara A."/>
            <person name="Yoshida Y."/>
            <person name="Fujiwara M."/>
            <person name="Mori M."/>
            <person name="Tomita M."/>
            <person name="Arakawa K."/>
        </authorList>
    </citation>
    <scope>NUCLEOTIDE SEQUENCE [LARGE SCALE GENOMIC DNA]</scope>
</reference>
<evidence type="ECO:0000256" key="1">
    <source>
        <dbReference type="SAM" id="MobiDB-lite"/>
    </source>
</evidence>
<organism evidence="2 3">
    <name type="scientific">Araneus ventricosus</name>
    <name type="common">Orbweaver spider</name>
    <name type="synonym">Epeira ventricosa</name>
    <dbReference type="NCBI Taxonomy" id="182803"/>
    <lineage>
        <taxon>Eukaryota</taxon>
        <taxon>Metazoa</taxon>
        <taxon>Ecdysozoa</taxon>
        <taxon>Arthropoda</taxon>
        <taxon>Chelicerata</taxon>
        <taxon>Arachnida</taxon>
        <taxon>Araneae</taxon>
        <taxon>Araneomorphae</taxon>
        <taxon>Entelegynae</taxon>
        <taxon>Araneoidea</taxon>
        <taxon>Araneidae</taxon>
        <taxon>Araneus</taxon>
    </lineage>
</organism>
<dbReference type="Proteomes" id="UP000499080">
    <property type="component" value="Unassembled WGS sequence"/>
</dbReference>
<name>A0A4Y2RSR3_ARAVE</name>
<sequence length="98" mass="10683">MNSFSSELTTILSSTRMDGERGDPVVIRPSSPPLPTLPESHLIPVNKAAKLRRIGFQDGVLRCEVKKRTRVVKGDPLSGISGNCDREESVRDGEGSSY</sequence>
<feature type="compositionally biased region" description="Polar residues" evidence="1">
    <location>
        <begin position="1"/>
        <end position="16"/>
    </location>
</feature>
<evidence type="ECO:0000313" key="3">
    <source>
        <dbReference type="Proteomes" id="UP000499080"/>
    </source>
</evidence>
<accession>A0A4Y2RSR3</accession>
<evidence type="ECO:0000313" key="2">
    <source>
        <dbReference type="EMBL" id="GBN78299.1"/>
    </source>
</evidence>
<gene>
    <name evidence="2" type="ORF">AVEN_264057_1</name>
</gene>
<keyword evidence="3" id="KW-1185">Reference proteome</keyword>
<feature type="region of interest" description="Disordered" evidence="1">
    <location>
        <begin position="74"/>
        <end position="98"/>
    </location>
</feature>
<dbReference type="EMBL" id="BGPR01018123">
    <property type="protein sequence ID" value="GBN78299.1"/>
    <property type="molecule type" value="Genomic_DNA"/>
</dbReference>
<dbReference type="AlphaFoldDB" id="A0A4Y2RSR3"/>
<feature type="region of interest" description="Disordered" evidence="1">
    <location>
        <begin position="1"/>
        <end position="40"/>
    </location>
</feature>
<feature type="compositionally biased region" description="Basic and acidic residues" evidence="1">
    <location>
        <begin position="84"/>
        <end position="98"/>
    </location>
</feature>
<protein>
    <submittedName>
        <fullName evidence="2">Uncharacterized protein</fullName>
    </submittedName>
</protein>
<comment type="caution">
    <text evidence="2">The sequence shown here is derived from an EMBL/GenBank/DDBJ whole genome shotgun (WGS) entry which is preliminary data.</text>
</comment>
<proteinExistence type="predicted"/>